<dbReference type="GeneID" id="61611289"/>
<evidence type="ECO:0000256" key="4">
    <source>
        <dbReference type="RuleBase" id="RU003733"/>
    </source>
</evidence>
<dbReference type="PROSITE" id="PS00445">
    <property type="entry name" value="FGGY_KINASES_2"/>
    <property type="match status" value="1"/>
</dbReference>
<dbReference type="SUPFAM" id="SSF53067">
    <property type="entry name" value="Actin-like ATPase domain"/>
    <property type="match status" value="2"/>
</dbReference>
<evidence type="ECO:0000256" key="1">
    <source>
        <dbReference type="ARBA" id="ARBA00009156"/>
    </source>
</evidence>
<protein>
    <submittedName>
        <fullName evidence="8">Carbohydrate kinase FGGY</fullName>
    </submittedName>
    <submittedName>
        <fullName evidence="7">Pentose kinase</fullName>
    </submittedName>
</protein>
<dbReference type="PIRSF" id="PIRSF000538">
    <property type="entry name" value="GlpK"/>
    <property type="match status" value="1"/>
</dbReference>
<proteinExistence type="inferred from homology"/>
<feature type="domain" description="Carbohydrate kinase FGGY N-terminal" evidence="5">
    <location>
        <begin position="6"/>
        <end position="250"/>
    </location>
</feature>
<organism evidence="8">
    <name type="scientific">Sinorhizobium medicae</name>
    <dbReference type="NCBI Taxonomy" id="110321"/>
    <lineage>
        <taxon>Bacteria</taxon>
        <taxon>Pseudomonadati</taxon>
        <taxon>Pseudomonadota</taxon>
        <taxon>Alphaproteobacteria</taxon>
        <taxon>Hyphomicrobiales</taxon>
        <taxon>Rhizobiaceae</taxon>
        <taxon>Sinorhizobium/Ensifer group</taxon>
        <taxon>Sinorhizobium</taxon>
    </lineage>
</organism>
<dbReference type="Proteomes" id="UP001190825">
    <property type="component" value="Unassembled WGS sequence"/>
</dbReference>
<evidence type="ECO:0000313" key="7">
    <source>
        <dbReference type="EMBL" id="PLT99331.1"/>
    </source>
</evidence>
<dbReference type="GO" id="GO:0016773">
    <property type="term" value="F:phosphotransferase activity, alcohol group as acceptor"/>
    <property type="evidence" value="ECO:0007669"/>
    <property type="project" value="InterPro"/>
</dbReference>
<dbReference type="EMBL" id="NBUC01000112">
    <property type="protein sequence ID" value="PLT99331.1"/>
    <property type="molecule type" value="Genomic_DNA"/>
</dbReference>
<dbReference type="InterPro" id="IPR018483">
    <property type="entry name" value="Carb_kinase_FGGY_CS"/>
</dbReference>
<dbReference type="Gene3D" id="3.30.420.40">
    <property type="match status" value="2"/>
</dbReference>
<evidence type="ECO:0000313" key="9">
    <source>
        <dbReference type="Proteomes" id="UP001190825"/>
    </source>
</evidence>
<evidence type="ECO:0000259" key="5">
    <source>
        <dbReference type="Pfam" id="PF00370"/>
    </source>
</evidence>
<dbReference type="Pfam" id="PF00370">
    <property type="entry name" value="FGGY_N"/>
    <property type="match status" value="1"/>
</dbReference>
<evidence type="ECO:0000313" key="8">
    <source>
        <dbReference type="EMBL" id="VTZ61601.1"/>
    </source>
</evidence>
<dbReference type="InterPro" id="IPR050406">
    <property type="entry name" value="FGGY_Carb_Kinase"/>
</dbReference>
<dbReference type="PANTHER" id="PTHR43095">
    <property type="entry name" value="SUGAR KINASE"/>
    <property type="match status" value="1"/>
</dbReference>
<dbReference type="Proteomes" id="UP000507954">
    <property type="component" value="Unassembled WGS sequence"/>
</dbReference>
<dbReference type="RefSeq" id="WP_018207869.1">
    <property type="nucleotide sequence ID" value="NZ_ATYC01000022.1"/>
</dbReference>
<dbReference type="PANTHER" id="PTHR43095:SF5">
    <property type="entry name" value="XYLULOSE KINASE"/>
    <property type="match status" value="1"/>
</dbReference>
<dbReference type="AlphaFoldDB" id="A0A508X1A1"/>
<accession>A0A508X1A1</accession>
<sequence length="509" mass="55303">MTGELFLAIDVGTGSVRAALIDVRGKIVEIAAREHDQIVPQFGWAEQRPLDWWEGACLAIRSVLDKTEGARERISMIAVCGQMHGLVLLDDSGQLTRDTAPLWNDKRTLDLVRRFEAGNAPDSYLRESGNTPTPAWPGFKLQWVRDADPEAYRRSAVAMMPKDYINFRLTGEIAMDTGDASCSFLMNPANFAWSPAMIERMGLDARLLPPIRNPLDIIGRITEQAAQATGLSAGTPVMVGGADYPVALLGSGACRPGMGSDSTGTGAIVTMIAEKPLLDPEISNVATIEGNWAPFVLLETGGDGMRWARRAFHDGALSYGDIVARAEEAPPGCDALLFMPFLTGERLGRHRNSRAQFFGLGAGHGMEHLHRAILEGIAFAMARHIRIMEHSSGKRLERMIAAGGGARTKLWLKIKASVFNTPVLVPREPECGLMGCAAMAATATGRFSRPEEAADAYVRYADEIAPDSAWAEIYGHVQPVFDRLYHHSTALYDDMDALSARIRQASAGT</sequence>
<dbReference type="Pfam" id="PF02782">
    <property type="entry name" value="FGGY_C"/>
    <property type="match status" value="1"/>
</dbReference>
<dbReference type="InterPro" id="IPR043129">
    <property type="entry name" value="ATPase_NBD"/>
</dbReference>
<keyword evidence="3 4" id="KW-0418">Kinase</keyword>
<evidence type="ECO:0000256" key="3">
    <source>
        <dbReference type="ARBA" id="ARBA00022777"/>
    </source>
</evidence>
<dbReference type="InterPro" id="IPR018485">
    <property type="entry name" value="FGGY_C"/>
</dbReference>
<gene>
    <name evidence="7" type="ORF">BMJ33_23965</name>
    <name evidence="8" type="ORF">EMEDMD4_280128</name>
</gene>
<keyword evidence="9" id="KW-1185">Reference proteome</keyword>
<reference evidence="8" key="3">
    <citation type="submission" date="2019-06" db="EMBL/GenBank/DDBJ databases">
        <authorList>
            <person name="Le Quere A."/>
            <person name="Colella S."/>
        </authorList>
    </citation>
    <scope>NUCLEOTIDE SEQUENCE</scope>
    <source>
        <strain evidence="8">EmedicaeMD41</strain>
    </source>
</reference>
<evidence type="ECO:0000256" key="2">
    <source>
        <dbReference type="ARBA" id="ARBA00022679"/>
    </source>
</evidence>
<dbReference type="GO" id="GO:0005975">
    <property type="term" value="P:carbohydrate metabolic process"/>
    <property type="evidence" value="ECO:0007669"/>
    <property type="project" value="InterPro"/>
</dbReference>
<keyword evidence="2 4" id="KW-0808">Transferase</keyword>
<feature type="domain" description="Carbohydrate kinase FGGY C-terminal" evidence="6">
    <location>
        <begin position="262"/>
        <end position="443"/>
    </location>
</feature>
<name>A0A508X1A1_9HYPH</name>
<dbReference type="GO" id="GO:0016301">
    <property type="term" value="F:kinase activity"/>
    <property type="evidence" value="ECO:0007669"/>
    <property type="project" value="UniProtKB-KW"/>
</dbReference>
<reference evidence="7" key="1">
    <citation type="submission" date="2017-04" db="EMBL/GenBank/DDBJ databases">
        <authorList>
            <person name="Porter S."/>
            <person name="Friesen M.L."/>
            <person name="Faber-Hammond J."/>
        </authorList>
    </citation>
    <scope>NUCLEOTIDE SEQUENCE</scope>
    <source>
        <strain evidence="7">Str16</strain>
    </source>
</reference>
<comment type="similarity">
    <text evidence="1 4">Belongs to the FGGY kinase family.</text>
</comment>
<dbReference type="CDD" id="cd07808">
    <property type="entry name" value="ASKHA_NBD_FGGY_EcXK-like"/>
    <property type="match status" value="1"/>
</dbReference>
<dbReference type="InterPro" id="IPR000577">
    <property type="entry name" value="Carb_kinase_FGGY"/>
</dbReference>
<reference evidence="7 9" key="2">
    <citation type="journal article" date="2018" name="FEMS Microbiol. Ecol.">
        <title>Co-invading symbiotic mutualists of Medicago polymorpha retain high ancestral diversity and contain diverse accessory genomes.</title>
        <authorList>
            <person name="Porter S.S."/>
            <person name="Faber-Hammond J.J."/>
            <person name="Friesen M.L."/>
        </authorList>
    </citation>
    <scope>NUCLEOTIDE SEQUENCE [LARGE SCALE GENOMIC DNA]</scope>
    <source>
        <strain evidence="7 9">Str16</strain>
    </source>
</reference>
<dbReference type="EMBL" id="CABFNB010000093">
    <property type="protein sequence ID" value="VTZ61601.1"/>
    <property type="molecule type" value="Genomic_DNA"/>
</dbReference>
<dbReference type="InterPro" id="IPR018484">
    <property type="entry name" value="FGGY_N"/>
</dbReference>
<evidence type="ECO:0000259" key="6">
    <source>
        <dbReference type="Pfam" id="PF02782"/>
    </source>
</evidence>